<dbReference type="AlphaFoldDB" id="A0A3R8Q865"/>
<dbReference type="PANTHER" id="PTHR23088:SF50">
    <property type="entry name" value="HYDROLASE YHCX"/>
    <property type="match status" value="1"/>
</dbReference>
<reference evidence="3 4" key="1">
    <citation type="submission" date="2018-12" db="EMBL/GenBank/DDBJ databases">
        <authorList>
            <person name="Kim S.-J."/>
            <person name="Jung G.-Y."/>
        </authorList>
    </citation>
    <scope>NUCLEOTIDE SEQUENCE [LARGE SCALE GENOMIC DNA]</scope>
    <source>
        <strain evidence="3 4">03SU3-P</strain>
    </source>
</reference>
<protein>
    <submittedName>
        <fullName evidence="3">Amidohydrolase</fullName>
    </submittedName>
</protein>
<dbReference type="InterPro" id="IPR001110">
    <property type="entry name" value="UPF0012_CS"/>
</dbReference>
<evidence type="ECO:0000259" key="2">
    <source>
        <dbReference type="PROSITE" id="PS50263"/>
    </source>
</evidence>
<evidence type="ECO:0000313" key="4">
    <source>
        <dbReference type="Proteomes" id="UP000268553"/>
    </source>
</evidence>
<dbReference type="CDD" id="cd07574">
    <property type="entry name" value="nitrilase_Rim1_like"/>
    <property type="match status" value="1"/>
</dbReference>
<evidence type="ECO:0000256" key="1">
    <source>
        <dbReference type="ARBA" id="ARBA00010613"/>
    </source>
</evidence>
<dbReference type="PROSITE" id="PS01227">
    <property type="entry name" value="UPF0012"/>
    <property type="match status" value="1"/>
</dbReference>
<dbReference type="SUPFAM" id="SSF56317">
    <property type="entry name" value="Carbon-nitrogen hydrolase"/>
    <property type="match status" value="1"/>
</dbReference>
<dbReference type="PANTHER" id="PTHR23088">
    <property type="entry name" value="NITRILASE-RELATED"/>
    <property type="match status" value="1"/>
</dbReference>
<dbReference type="Proteomes" id="UP000268553">
    <property type="component" value="Unassembled WGS sequence"/>
</dbReference>
<proteinExistence type="inferred from homology"/>
<keyword evidence="3" id="KW-0378">Hydrolase</keyword>
<name>A0A3R8Q865_9SPHN</name>
<dbReference type="RefSeq" id="WP_125229778.1">
    <property type="nucleotide sequence ID" value="NZ_RWJI01000001.1"/>
</dbReference>
<dbReference type="PROSITE" id="PS50263">
    <property type="entry name" value="CN_HYDROLASE"/>
    <property type="match status" value="1"/>
</dbReference>
<gene>
    <name evidence="3" type="ORF">D7D48_02390</name>
</gene>
<evidence type="ECO:0000313" key="3">
    <source>
        <dbReference type="EMBL" id="RRQ51763.1"/>
    </source>
</evidence>
<comment type="similarity">
    <text evidence="1">Belongs to the carbon-nitrogen hydrolase superfamily. NIT1/NIT2 family.</text>
</comment>
<feature type="domain" description="CN hydrolase" evidence="2">
    <location>
        <begin position="5"/>
        <end position="263"/>
    </location>
</feature>
<dbReference type="GO" id="GO:0016787">
    <property type="term" value="F:hydrolase activity"/>
    <property type="evidence" value="ECO:0007669"/>
    <property type="project" value="UniProtKB-KW"/>
</dbReference>
<dbReference type="Pfam" id="PF00795">
    <property type="entry name" value="CN_hydrolase"/>
    <property type="match status" value="1"/>
</dbReference>
<dbReference type="Gene3D" id="3.60.110.10">
    <property type="entry name" value="Carbon-nitrogen hydrolase"/>
    <property type="match status" value="1"/>
</dbReference>
<dbReference type="InterPro" id="IPR036526">
    <property type="entry name" value="C-N_Hydrolase_sf"/>
</dbReference>
<comment type="caution">
    <text evidence="3">The sequence shown here is derived from an EMBL/GenBank/DDBJ whole genome shotgun (WGS) entry which is preliminary data.</text>
</comment>
<keyword evidence="4" id="KW-1185">Reference proteome</keyword>
<dbReference type="EMBL" id="RWJI01000001">
    <property type="protein sequence ID" value="RRQ51763.1"/>
    <property type="molecule type" value="Genomic_DNA"/>
</dbReference>
<accession>A0A3R8Q865</accession>
<organism evidence="3 4">
    <name type="scientific">Sphingorhabdus wooponensis</name>
    <dbReference type="NCBI Taxonomy" id="940136"/>
    <lineage>
        <taxon>Bacteria</taxon>
        <taxon>Pseudomonadati</taxon>
        <taxon>Pseudomonadota</taxon>
        <taxon>Alphaproteobacteria</taxon>
        <taxon>Sphingomonadales</taxon>
        <taxon>Sphingomonadaceae</taxon>
        <taxon>Sphingorhabdus</taxon>
    </lineage>
</organism>
<dbReference type="OrthoDB" id="9811121at2"/>
<dbReference type="InterPro" id="IPR003010">
    <property type="entry name" value="C-N_Hydrolase"/>
</dbReference>
<sequence>MTAPVRIAAAQYPIGQPQSFAEWQAKIAAWVADAAVNSAQLLVFPEYAAMELAAIDTETASDLHASLRAVVALGPQIDAHCADLAQHFGVTVLGGTRPHAFDDGRVVNRASLYLPDGQSGHQDKIMMTRFERESWDIKGGSDLRVFRTPLGMIGISTCYDVEFPMIARTQAAAGAQVILCPSCTDSLQGYHRVRIGAQARALENQIFVVQAPTVGMAPWSPALDENYGAAGIFVPPDGDSPDDGVMAIGAEGQGEWVYADVDVARVERWRSAGSVRPFAHWPEQYCGAKTDDLPVEIVPLD</sequence>